<evidence type="ECO:0000313" key="1">
    <source>
        <dbReference type="EMBL" id="SMC61297.1"/>
    </source>
</evidence>
<dbReference type="OrthoDB" id="3700427at2"/>
<name>A0A1Y5WZG5_KIBAR</name>
<dbReference type="Proteomes" id="UP000192674">
    <property type="component" value="Unassembled WGS sequence"/>
</dbReference>
<organism evidence="1 2">
    <name type="scientific">Kibdelosporangium aridum</name>
    <dbReference type="NCBI Taxonomy" id="2030"/>
    <lineage>
        <taxon>Bacteria</taxon>
        <taxon>Bacillati</taxon>
        <taxon>Actinomycetota</taxon>
        <taxon>Actinomycetes</taxon>
        <taxon>Pseudonocardiales</taxon>
        <taxon>Pseudonocardiaceae</taxon>
        <taxon>Kibdelosporangium</taxon>
    </lineage>
</organism>
<evidence type="ECO:0000313" key="2">
    <source>
        <dbReference type="Proteomes" id="UP000192674"/>
    </source>
</evidence>
<accession>A0A1Y5WZG5</accession>
<dbReference type="AlphaFoldDB" id="A0A1Y5WZG5"/>
<reference evidence="1 2" key="1">
    <citation type="submission" date="2017-04" db="EMBL/GenBank/DDBJ databases">
        <authorList>
            <person name="Afonso C.L."/>
            <person name="Miller P.J."/>
            <person name="Scott M.A."/>
            <person name="Spackman E."/>
            <person name="Goraichik I."/>
            <person name="Dimitrov K.M."/>
            <person name="Suarez D.L."/>
            <person name="Swayne D.E."/>
        </authorList>
    </citation>
    <scope>NUCLEOTIDE SEQUENCE [LARGE SCALE GENOMIC DNA]</scope>
    <source>
        <strain evidence="1 2">DSM 43828</strain>
    </source>
</reference>
<dbReference type="EMBL" id="FWXV01000001">
    <property type="protein sequence ID" value="SMC61297.1"/>
    <property type="molecule type" value="Genomic_DNA"/>
</dbReference>
<dbReference type="NCBIfam" id="NF037944">
    <property type="entry name" value="holin_2"/>
    <property type="match status" value="1"/>
</dbReference>
<gene>
    <name evidence="1" type="ORF">SAMN05661093_00916</name>
</gene>
<protein>
    <submittedName>
        <fullName evidence="1">Uncharacterized protein</fullName>
    </submittedName>
</protein>
<sequence>MQYIPAVVLGAVGLVVLVLVLLSLAKAARRFAVTRGHVNAEVGARMGMLKARRAALRIAVRDRFRRTEIDKSTQA</sequence>
<keyword evidence="2" id="KW-1185">Reference proteome</keyword>
<dbReference type="RefSeq" id="WP_033393349.1">
    <property type="nucleotide sequence ID" value="NZ_FWXV01000001.1"/>
</dbReference>
<proteinExistence type="predicted"/>